<dbReference type="GO" id="GO:0015941">
    <property type="term" value="P:pantothenate catabolic process"/>
    <property type="evidence" value="ECO:0007669"/>
    <property type="project" value="InterPro"/>
</dbReference>
<dbReference type="GO" id="GO:0015937">
    <property type="term" value="P:coenzyme A biosynthetic process"/>
    <property type="evidence" value="ECO:0007669"/>
    <property type="project" value="UniProtKB-UniRule"/>
</dbReference>
<dbReference type="GO" id="GO:0010181">
    <property type="term" value="F:FMN binding"/>
    <property type="evidence" value="ECO:0007669"/>
    <property type="project" value="UniProtKB-UniRule"/>
</dbReference>
<dbReference type="OrthoDB" id="10536at2157"/>
<dbReference type="UniPathway" id="UPA00241"/>
<dbReference type="GO" id="GO:0071513">
    <property type="term" value="C:phosphopantothenoylcysteine decarboxylase complex"/>
    <property type="evidence" value="ECO:0007669"/>
    <property type="project" value="TreeGrafter"/>
</dbReference>
<keyword evidence="3" id="KW-0460">Magnesium</keyword>
<dbReference type="InterPro" id="IPR035929">
    <property type="entry name" value="CoaB-like_sf"/>
</dbReference>
<evidence type="ECO:0000256" key="1">
    <source>
        <dbReference type="ARBA" id="ARBA00022793"/>
    </source>
</evidence>
<feature type="binding site" evidence="3">
    <location>
        <position position="295"/>
    </location>
    <ligand>
        <name>CTP</name>
        <dbReference type="ChEBI" id="CHEBI:37563"/>
    </ligand>
</feature>
<dbReference type="NCBIfam" id="TIGR00521">
    <property type="entry name" value="coaBC_dfp"/>
    <property type="match status" value="1"/>
</dbReference>
<evidence type="ECO:0000259" key="5">
    <source>
        <dbReference type="Pfam" id="PF04127"/>
    </source>
</evidence>
<dbReference type="SUPFAM" id="SSF52507">
    <property type="entry name" value="Homo-oligomeric flavin-containing Cys decarboxylases, HFCD"/>
    <property type="match status" value="1"/>
</dbReference>
<dbReference type="EC" id="4.1.1.36" evidence="3"/>
<dbReference type="HAMAP" id="MF_02225">
    <property type="entry name" value="CoaBC"/>
    <property type="match status" value="1"/>
</dbReference>
<evidence type="ECO:0000313" key="7">
    <source>
        <dbReference type="Proteomes" id="UP000610960"/>
    </source>
</evidence>
<dbReference type="Gene3D" id="3.40.50.10300">
    <property type="entry name" value="CoaB-like"/>
    <property type="match status" value="1"/>
</dbReference>
<feature type="region of interest" description="Phosphopantothenoylcysteine decarboxylase" evidence="3">
    <location>
        <begin position="1"/>
        <end position="194"/>
    </location>
</feature>
<protein>
    <recommendedName>
        <fullName evidence="3">Coenzyme A biosynthesis bifunctional protein CoaBC</fullName>
    </recommendedName>
    <alternativeName>
        <fullName evidence="3">DNA/pantothenate metabolism flavoprotein</fullName>
    </alternativeName>
    <alternativeName>
        <fullName evidence="3">Phosphopantothenoylcysteine synthetase/decarboxylase</fullName>
        <shortName evidence="3">PPCS-PPCDC</shortName>
    </alternativeName>
    <domain>
        <recommendedName>
            <fullName evidence="3">Phosphopantothenoylcysteine decarboxylase</fullName>
            <shortName evidence="3">PPC decarboxylase</shortName>
            <shortName evidence="3">PPC-DC</shortName>
            <ecNumber evidence="3">4.1.1.36</ecNumber>
        </recommendedName>
        <alternativeName>
            <fullName evidence="3">CoaC</fullName>
        </alternativeName>
    </domain>
    <domain>
        <recommendedName>
            <fullName evidence="3">Phosphopantothenate--cysteine ligase</fullName>
            <ecNumber evidence="3">6.3.2.5</ecNumber>
        </recommendedName>
        <alternativeName>
            <fullName evidence="3">CoaB</fullName>
        </alternativeName>
        <alternativeName>
            <fullName evidence="3">Phosphopantothenoylcysteine synthetase</fullName>
            <shortName evidence="3">PPC synthetase</shortName>
            <shortName evidence="3">PPC-S</shortName>
        </alternativeName>
    </domain>
</protein>
<dbReference type="EC" id="6.3.2.5" evidence="3"/>
<keyword evidence="3" id="KW-0511">Multifunctional enzyme</keyword>
<keyword evidence="3" id="KW-0479">Metal-binding</keyword>
<comment type="catalytic activity">
    <reaction evidence="3">
        <text>(R)-4'-phosphopantothenate + L-cysteine + CTP = N-[(R)-4-phosphopantothenoyl]-L-cysteine + CMP + diphosphate + H(+)</text>
        <dbReference type="Rhea" id="RHEA:19397"/>
        <dbReference type="ChEBI" id="CHEBI:10986"/>
        <dbReference type="ChEBI" id="CHEBI:15378"/>
        <dbReference type="ChEBI" id="CHEBI:33019"/>
        <dbReference type="ChEBI" id="CHEBI:35235"/>
        <dbReference type="ChEBI" id="CHEBI:37563"/>
        <dbReference type="ChEBI" id="CHEBI:59458"/>
        <dbReference type="ChEBI" id="CHEBI:60377"/>
        <dbReference type="EC" id="6.3.2.5"/>
    </reaction>
</comment>
<dbReference type="AlphaFoldDB" id="A0A830GYW8"/>
<dbReference type="Gene3D" id="3.40.50.1950">
    <property type="entry name" value="Flavin prenyltransferase-like"/>
    <property type="match status" value="1"/>
</dbReference>
<comment type="caution">
    <text evidence="3">Lacks conserved residue(s) required for the propagation of feature annotation.</text>
</comment>
<dbReference type="RefSeq" id="WP_188597167.1">
    <property type="nucleotide sequence ID" value="NZ_BMNL01000004.1"/>
</dbReference>
<dbReference type="EMBL" id="BMNL01000004">
    <property type="protein sequence ID" value="GGP22571.1"/>
    <property type="molecule type" value="Genomic_DNA"/>
</dbReference>
<keyword evidence="7" id="KW-1185">Reference proteome</keyword>
<comment type="cofactor">
    <cofactor evidence="3">
        <name>FMN</name>
        <dbReference type="ChEBI" id="CHEBI:58210"/>
    </cofactor>
    <text evidence="3">Binds 1 FMN per subunit.</text>
</comment>
<dbReference type="Pfam" id="PF04127">
    <property type="entry name" value="DFP"/>
    <property type="match status" value="1"/>
</dbReference>
<evidence type="ECO:0000313" key="6">
    <source>
        <dbReference type="EMBL" id="GGP22571.1"/>
    </source>
</evidence>
<dbReference type="Proteomes" id="UP000610960">
    <property type="component" value="Unassembled WGS sequence"/>
</dbReference>
<feature type="binding site" evidence="3">
    <location>
        <position position="285"/>
    </location>
    <ligand>
        <name>CTP</name>
        <dbReference type="ChEBI" id="CHEBI:37563"/>
    </ligand>
</feature>
<dbReference type="PANTHER" id="PTHR14359:SF6">
    <property type="entry name" value="PHOSPHOPANTOTHENOYLCYSTEINE DECARBOXYLASE"/>
    <property type="match status" value="1"/>
</dbReference>
<evidence type="ECO:0000259" key="4">
    <source>
        <dbReference type="Pfam" id="PF02441"/>
    </source>
</evidence>
<organism evidence="6 7">
    <name type="scientific">Thermocladium modestius</name>
    <dbReference type="NCBI Taxonomy" id="62609"/>
    <lineage>
        <taxon>Archaea</taxon>
        <taxon>Thermoproteota</taxon>
        <taxon>Thermoprotei</taxon>
        <taxon>Thermoproteales</taxon>
        <taxon>Thermoproteaceae</taxon>
        <taxon>Thermocladium</taxon>
    </lineage>
</organism>
<dbReference type="GO" id="GO:0046872">
    <property type="term" value="F:metal ion binding"/>
    <property type="evidence" value="ECO:0007669"/>
    <property type="project" value="UniProtKB-KW"/>
</dbReference>
<comment type="similarity">
    <text evidence="3">In the C-terminal section; belongs to the PPC synthetase family.</text>
</comment>
<feature type="binding site" evidence="3">
    <location>
        <position position="329"/>
    </location>
    <ligand>
        <name>CTP</name>
        <dbReference type="ChEBI" id="CHEBI:37563"/>
    </ligand>
</feature>
<name>A0A830GYW8_9CREN</name>
<keyword evidence="2 3" id="KW-0456">Lyase</keyword>
<comment type="cofactor">
    <cofactor evidence="3">
        <name>Mg(2+)</name>
        <dbReference type="ChEBI" id="CHEBI:18420"/>
    </cofactor>
</comment>
<proteinExistence type="inferred from homology"/>
<dbReference type="InterPro" id="IPR036551">
    <property type="entry name" value="Flavin_trans-like"/>
</dbReference>
<comment type="function">
    <text evidence="3">Catalyzes two sequential steps in the biosynthesis of coenzyme A. In the first step cysteine is conjugated to 4'-phosphopantothenate to form 4-phosphopantothenoylcysteine. In the second step the latter compound is decarboxylated to form 4'-phosphopantotheine.</text>
</comment>
<evidence type="ECO:0000256" key="2">
    <source>
        <dbReference type="ARBA" id="ARBA00023239"/>
    </source>
</evidence>
<comment type="catalytic activity">
    <reaction evidence="3">
        <text>N-[(R)-4-phosphopantothenoyl]-L-cysteine + H(+) = (R)-4'-phosphopantetheine + CO2</text>
        <dbReference type="Rhea" id="RHEA:16793"/>
        <dbReference type="ChEBI" id="CHEBI:15378"/>
        <dbReference type="ChEBI" id="CHEBI:16526"/>
        <dbReference type="ChEBI" id="CHEBI:59458"/>
        <dbReference type="ChEBI" id="CHEBI:61723"/>
        <dbReference type="EC" id="4.1.1.36"/>
    </reaction>
</comment>
<keyword evidence="3" id="KW-0436">Ligase</keyword>
<feature type="domain" description="Flavoprotein" evidence="4">
    <location>
        <begin position="19"/>
        <end position="185"/>
    </location>
</feature>
<feature type="region of interest" description="Phosphopantothenate--cysteine ligase" evidence="3">
    <location>
        <begin position="195"/>
        <end position="410"/>
    </location>
</feature>
<keyword evidence="1 3" id="KW-0210">Decarboxylase</keyword>
<comment type="similarity">
    <text evidence="3">In the N-terminal section; belongs to the HFCD (homo-oligomeric flavin containing Cys decarboxylase) superfamily.</text>
</comment>
<dbReference type="GO" id="GO:0004633">
    <property type="term" value="F:phosphopantothenoylcysteine decarboxylase activity"/>
    <property type="evidence" value="ECO:0007669"/>
    <property type="project" value="UniProtKB-UniRule"/>
</dbReference>
<dbReference type="Pfam" id="PF02441">
    <property type="entry name" value="Flavoprotein"/>
    <property type="match status" value="1"/>
</dbReference>
<accession>A0A830GYW8</accession>
<dbReference type="GO" id="GO:0004632">
    <property type="term" value="F:phosphopantothenate--cysteine ligase activity"/>
    <property type="evidence" value="ECO:0007669"/>
    <property type="project" value="UniProtKB-UniRule"/>
</dbReference>
<reference evidence="6" key="2">
    <citation type="submission" date="2020-09" db="EMBL/GenBank/DDBJ databases">
        <authorList>
            <person name="Sun Q."/>
            <person name="Ohkuma M."/>
        </authorList>
    </citation>
    <scope>NUCLEOTIDE SEQUENCE</scope>
    <source>
        <strain evidence="6">JCM 10088</strain>
    </source>
</reference>
<sequence>MSESVDAIRGSLSSALRGKRLVLAMSGGISIYRSPDIARLLIRHGADVLPFMSREAVKLLGPKVMEWATGNKPVVGLSGYAEHVNICGRSDVVLISPATANTIGKISNGIADTPISLCSMVAIGAGVPLVVVPAMNESMWRNPLVKRNLETLSKLGARVVEPIIEEGKAKLPPIDEVVESVIDSLSPRDMIGMRVLVTSGPTREYIDATKYVTTPSSGLTGYYMSREAAARGASVTVISGPVGMRYPPNVAVKTVMSVLDMYEAVMNELRTASYDFVILTAAPLDFYVANRERGKLDSSMERVLVEMRQAPKIARDVKRVSPRSFLIGFKAEVGIDRKELVERAMKRMREGNWDMALAHDVGGSLGFGSLLDSYLMIYGSGEIREVGPMSKRELSRLVLTEAIRLRSSLF</sequence>
<keyword evidence="3" id="KW-0288">FMN</keyword>
<dbReference type="SUPFAM" id="SSF102645">
    <property type="entry name" value="CoaB-like"/>
    <property type="match status" value="1"/>
</dbReference>
<dbReference type="InterPro" id="IPR003382">
    <property type="entry name" value="Flavoprotein"/>
</dbReference>
<reference evidence="6" key="1">
    <citation type="journal article" date="2014" name="Int. J. Syst. Evol. Microbiol.">
        <title>Complete genome sequence of Corynebacterium casei LMG S-19264T (=DSM 44701T), isolated from a smear-ripened cheese.</title>
        <authorList>
            <consortium name="US DOE Joint Genome Institute (JGI-PGF)"/>
            <person name="Walter F."/>
            <person name="Albersmeier A."/>
            <person name="Kalinowski J."/>
            <person name="Ruckert C."/>
        </authorList>
    </citation>
    <scope>NUCLEOTIDE SEQUENCE</scope>
    <source>
        <strain evidence="6">JCM 10088</strain>
    </source>
</reference>
<dbReference type="InterPro" id="IPR007085">
    <property type="entry name" value="DNA/pantothenate-metab_flavo_C"/>
</dbReference>
<dbReference type="PANTHER" id="PTHR14359">
    <property type="entry name" value="HOMO-OLIGOMERIC FLAVIN CONTAINING CYS DECARBOXYLASE FAMILY"/>
    <property type="match status" value="1"/>
</dbReference>
<comment type="pathway">
    <text evidence="3">Cofactor biosynthesis; coenzyme A biosynthesis.</text>
</comment>
<evidence type="ECO:0000256" key="3">
    <source>
        <dbReference type="HAMAP-Rule" id="MF_02225"/>
    </source>
</evidence>
<gene>
    <name evidence="3" type="primary">coaBC</name>
    <name evidence="6" type="ORF">GCM10007981_19170</name>
</gene>
<dbReference type="InterPro" id="IPR005252">
    <property type="entry name" value="CoaBC"/>
</dbReference>
<feature type="domain" description="DNA/pantothenate metabolism flavoprotein C-terminal" evidence="5">
    <location>
        <begin position="191"/>
        <end position="402"/>
    </location>
</feature>
<comment type="caution">
    <text evidence="6">The sequence shown here is derived from an EMBL/GenBank/DDBJ whole genome shotgun (WGS) entry which is preliminary data.</text>
</comment>
<keyword evidence="3" id="KW-0285">Flavoprotein</keyword>